<dbReference type="AlphaFoldDB" id="A0A1E8FJJ1"/>
<dbReference type="SUPFAM" id="SSF143990">
    <property type="entry name" value="YbiA-like"/>
    <property type="match status" value="1"/>
</dbReference>
<sequence>MFTANLAMEKAYRFSRFDVKNPLAPCSEHPILLDNENWLTCEHYVHAKTLRNAQQATKVATLPTGEKACVYAKAWYRPKITDYKTTAPIMMKRALYTKVQMYDEVRQALLATEDKLIVETSQYDYFWGIGRDQRGLNHIGKAWMDIRDKLRSV</sequence>
<dbReference type="Pfam" id="PF08719">
    <property type="entry name" value="NADAR"/>
    <property type="match status" value="1"/>
</dbReference>
<dbReference type="InterPro" id="IPR037238">
    <property type="entry name" value="YbiA-like_sf"/>
</dbReference>
<dbReference type="RefSeq" id="WP_070175347.1">
    <property type="nucleotide sequence ID" value="NZ_BMJR01000006.1"/>
</dbReference>
<feature type="domain" description="NADAR" evidence="3">
    <location>
        <begin position="10"/>
        <end position="151"/>
    </location>
</feature>
<evidence type="ECO:0000313" key="4">
    <source>
        <dbReference type="EMBL" id="OFI35603.1"/>
    </source>
</evidence>
<name>A0A1E8FJJ1_9ALTE</name>
<organism evidence="4 5">
    <name type="scientific">Alteromonas lipolytica</name>
    <dbReference type="NCBI Taxonomy" id="1856405"/>
    <lineage>
        <taxon>Bacteria</taxon>
        <taxon>Pseudomonadati</taxon>
        <taxon>Pseudomonadota</taxon>
        <taxon>Gammaproteobacteria</taxon>
        <taxon>Alteromonadales</taxon>
        <taxon>Alteromonadaceae</taxon>
        <taxon>Alteromonas/Salinimonas group</taxon>
        <taxon>Alteromonas</taxon>
    </lineage>
</organism>
<dbReference type="OrthoDB" id="9793111at2"/>
<gene>
    <name evidence="4" type="ORF">BFC17_12670</name>
</gene>
<evidence type="ECO:0000256" key="1">
    <source>
        <dbReference type="ARBA" id="ARBA00000022"/>
    </source>
</evidence>
<reference evidence="4 5" key="1">
    <citation type="submission" date="2016-09" db="EMBL/GenBank/DDBJ databases">
        <title>Alteromonas lipolytica, a new species isolated from sea water.</title>
        <authorList>
            <person name="Wu Y.-H."/>
            <person name="Cheng H."/>
            <person name="Xu X.-W."/>
        </authorList>
    </citation>
    <scope>NUCLEOTIDE SEQUENCE [LARGE SCALE GENOMIC DNA]</scope>
    <source>
        <strain evidence="4 5">JW12</strain>
    </source>
</reference>
<dbReference type="Proteomes" id="UP000176037">
    <property type="component" value="Unassembled WGS sequence"/>
</dbReference>
<dbReference type="InterPro" id="IPR012816">
    <property type="entry name" value="NADAR"/>
</dbReference>
<proteinExistence type="predicted"/>
<comment type="catalytic activity">
    <reaction evidence="1">
        <text>5-amino-6-(5-phospho-D-ribosylamino)uracil + H2O = 5,6-diaminouracil + D-ribose 5-phosphate</text>
        <dbReference type="Rhea" id="RHEA:55020"/>
        <dbReference type="ChEBI" id="CHEBI:15377"/>
        <dbReference type="ChEBI" id="CHEBI:46252"/>
        <dbReference type="ChEBI" id="CHEBI:58453"/>
        <dbReference type="ChEBI" id="CHEBI:78346"/>
    </reaction>
</comment>
<comment type="catalytic activity">
    <reaction evidence="2">
        <text>2,5-diamino-6-hydroxy-4-(5-phosphoribosylamino)-pyrimidine + H2O = 2,5,6-triamino-4-hydroxypyrimidine + D-ribose 5-phosphate</text>
        <dbReference type="Rhea" id="RHEA:23436"/>
        <dbReference type="ChEBI" id="CHEBI:15377"/>
        <dbReference type="ChEBI" id="CHEBI:58614"/>
        <dbReference type="ChEBI" id="CHEBI:78346"/>
        <dbReference type="ChEBI" id="CHEBI:137796"/>
    </reaction>
</comment>
<evidence type="ECO:0000256" key="2">
    <source>
        <dbReference type="ARBA" id="ARBA00000751"/>
    </source>
</evidence>
<comment type="caution">
    <text evidence="4">The sequence shown here is derived from an EMBL/GenBank/DDBJ whole genome shotgun (WGS) entry which is preliminary data.</text>
</comment>
<dbReference type="CDD" id="cd15457">
    <property type="entry name" value="NADAR"/>
    <property type="match status" value="1"/>
</dbReference>
<keyword evidence="5" id="KW-1185">Reference proteome</keyword>
<evidence type="ECO:0000259" key="3">
    <source>
        <dbReference type="Pfam" id="PF08719"/>
    </source>
</evidence>
<dbReference type="EMBL" id="MJIC01000009">
    <property type="protein sequence ID" value="OFI35603.1"/>
    <property type="molecule type" value="Genomic_DNA"/>
</dbReference>
<protein>
    <recommendedName>
        <fullName evidence="3">NADAR domain-containing protein</fullName>
    </recommendedName>
</protein>
<accession>A0A1E8FJJ1</accession>
<evidence type="ECO:0000313" key="5">
    <source>
        <dbReference type="Proteomes" id="UP000176037"/>
    </source>
</evidence>
<dbReference type="STRING" id="1856405.BFC17_12670"/>
<dbReference type="Gene3D" id="1.10.357.40">
    <property type="entry name" value="YbiA-like"/>
    <property type="match status" value="1"/>
</dbReference>